<dbReference type="InterPro" id="IPR008942">
    <property type="entry name" value="ENTH_VHS"/>
</dbReference>
<dbReference type="CDD" id="cd16982">
    <property type="entry name" value="CID_Pcf11"/>
    <property type="match status" value="1"/>
</dbReference>
<dbReference type="InterPro" id="IPR013087">
    <property type="entry name" value="Znf_C2H2_type"/>
</dbReference>
<dbReference type="InterPro" id="IPR047415">
    <property type="entry name" value="Pcf11_CID"/>
</dbReference>
<keyword evidence="1" id="KW-0507">mRNA processing</keyword>
<evidence type="ECO:0000256" key="1">
    <source>
        <dbReference type="ARBA" id="ARBA00022664"/>
    </source>
</evidence>
<feature type="region of interest" description="Disordered" evidence="2">
    <location>
        <begin position="856"/>
        <end position="883"/>
    </location>
</feature>
<dbReference type="PROSITE" id="PS51391">
    <property type="entry name" value="CID"/>
    <property type="match status" value="1"/>
</dbReference>
<dbReference type="EMBL" id="NBSK02000007">
    <property type="protein sequence ID" value="KAJ0198009.1"/>
    <property type="molecule type" value="Genomic_DNA"/>
</dbReference>
<feature type="region of interest" description="Disordered" evidence="2">
    <location>
        <begin position="391"/>
        <end position="429"/>
    </location>
</feature>
<evidence type="ECO:0000313" key="5">
    <source>
        <dbReference type="Proteomes" id="UP000235145"/>
    </source>
</evidence>
<feature type="domain" description="CID" evidence="3">
    <location>
        <begin position="68"/>
        <end position="196"/>
    </location>
</feature>
<dbReference type="SUPFAM" id="SSF48464">
    <property type="entry name" value="ENTH/VHS domain"/>
    <property type="match status" value="1"/>
</dbReference>
<evidence type="ECO:0000313" key="4">
    <source>
        <dbReference type="EMBL" id="KAJ0198009.1"/>
    </source>
</evidence>
<dbReference type="PANTHER" id="PTHR15921:SF12">
    <property type="entry name" value="POLYADENYLATION AND CLEAVAGE FACTOR HOMOLOG 4"/>
    <property type="match status" value="1"/>
</dbReference>
<keyword evidence="5" id="KW-1185">Reference proteome</keyword>
<dbReference type="Proteomes" id="UP000235145">
    <property type="component" value="Unassembled WGS sequence"/>
</dbReference>
<reference evidence="4 5" key="1">
    <citation type="journal article" date="2017" name="Nat. Commun.">
        <title>Genome assembly with in vitro proximity ligation data and whole-genome triplication in lettuce.</title>
        <authorList>
            <person name="Reyes-Chin-Wo S."/>
            <person name="Wang Z."/>
            <person name="Yang X."/>
            <person name="Kozik A."/>
            <person name="Arikit S."/>
            <person name="Song C."/>
            <person name="Xia L."/>
            <person name="Froenicke L."/>
            <person name="Lavelle D.O."/>
            <person name="Truco M.J."/>
            <person name="Xia R."/>
            <person name="Zhu S."/>
            <person name="Xu C."/>
            <person name="Xu H."/>
            <person name="Xu X."/>
            <person name="Cox K."/>
            <person name="Korf I."/>
            <person name="Meyers B.C."/>
            <person name="Michelmore R.W."/>
        </authorList>
    </citation>
    <scope>NUCLEOTIDE SEQUENCE [LARGE SCALE GENOMIC DNA]</scope>
    <source>
        <strain evidence="5">cv. Salinas</strain>
        <tissue evidence="4">Seedlings</tissue>
    </source>
</reference>
<feature type="compositionally biased region" description="Polar residues" evidence="2">
    <location>
        <begin position="195"/>
        <end position="204"/>
    </location>
</feature>
<dbReference type="InterPro" id="IPR006569">
    <property type="entry name" value="CID_dom"/>
</dbReference>
<dbReference type="PROSITE" id="PS00028">
    <property type="entry name" value="ZINC_FINGER_C2H2_1"/>
    <property type="match status" value="1"/>
</dbReference>
<dbReference type="Pfam" id="PF23228">
    <property type="entry name" value="zf_PCFS4"/>
    <property type="match status" value="1"/>
</dbReference>
<comment type="caution">
    <text evidence="4">The sequence shown here is derived from an EMBL/GenBank/DDBJ whole genome shotgun (WGS) entry which is preliminary data.</text>
</comment>
<dbReference type="PANTHER" id="PTHR15921">
    <property type="entry name" value="PRE-MRNA CLEAVAGE COMPLEX II"/>
    <property type="match status" value="1"/>
</dbReference>
<gene>
    <name evidence="4" type="ORF">LSAT_V11C700349290</name>
</gene>
<evidence type="ECO:0000259" key="3">
    <source>
        <dbReference type="PROSITE" id="PS51391"/>
    </source>
</evidence>
<feature type="region of interest" description="Disordered" evidence="2">
    <location>
        <begin position="195"/>
        <end position="217"/>
    </location>
</feature>
<evidence type="ECO:0000256" key="2">
    <source>
        <dbReference type="SAM" id="MobiDB-lite"/>
    </source>
</evidence>
<dbReference type="SMART" id="SM00582">
    <property type="entry name" value="RPR"/>
    <property type="match status" value="1"/>
</dbReference>
<dbReference type="Gene3D" id="1.25.40.90">
    <property type="match status" value="1"/>
</dbReference>
<dbReference type="GO" id="GO:0006369">
    <property type="term" value="P:termination of RNA polymerase II transcription"/>
    <property type="evidence" value="ECO:0000318"/>
    <property type="project" value="GO_Central"/>
</dbReference>
<dbReference type="GO" id="GO:0003729">
    <property type="term" value="F:mRNA binding"/>
    <property type="evidence" value="ECO:0000318"/>
    <property type="project" value="GO_Central"/>
</dbReference>
<dbReference type="Pfam" id="PF04818">
    <property type="entry name" value="CID"/>
    <property type="match status" value="1"/>
</dbReference>
<dbReference type="InterPro" id="IPR057242">
    <property type="entry name" value="PCFS4-like"/>
</dbReference>
<dbReference type="GO" id="GO:0005737">
    <property type="term" value="C:cytoplasm"/>
    <property type="evidence" value="ECO:0000318"/>
    <property type="project" value="GO_Central"/>
</dbReference>
<dbReference type="GO" id="GO:0005849">
    <property type="term" value="C:mRNA cleavage factor complex"/>
    <property type="evidence" value="ECO:0000318"/>
    <property type="project" value="GO_Central"/>
</dbReference>
<dbReference type="InterPro" id="IPR045154">
    <property type="entry name" value="PCF11-like"/>
</dbReference>
<dbReference type="OrthoDB" id="2129491at2759"/>
<dbReference type="Gramene" id="rna-gnl|WGS:NBSK|LSAT_7X17321_mrna">
    <property type="protein sequence ID" value="cds-PLY66896.1"/>
    <property type="gene ID" value="gene-LSAT_7X17321"/>
</dbReference>
<accession>A0A9R1X4B4</accession>
<feature type="region of interest" description="Disordered" evidence="2">
    <location>
        <begin position="307"/>
        <end position="332"/>
    </location>
</feature>
<name>A0A9R1X4B4_LACSA</name>
<sequence>MEGASFLSSRSIGYRPAPNDSVVGLPSNSSQKSLTPILDRFKLLLKEREEEIRVSSGGDDDIEIPLLSTEEIVELYEVVLSELVINSKPIITDLTIIAGEQREHGAGIADAICARIIEVPVEQKLPSLYLLDSIVKNIGRDYVRHFSARLPEVYCAAYRQVHPSLHPSMRHLFGTWSTVFPASVLRKIESQLQFSPSPSYQSSGLKDAESPKPAHGIHVNPKYLEARRQLESSSTDTKLQHARPISTPKILGQPSTAFDEYETDNGQSIGSTSQLGHTPFGHGHTRPPSPALEDFPMIDSPKRVVEVASPSPSHHGYGYRPPSGSGSGTHGVAVSNGFDVQRPRALISAYGTDERNKMINQNHQHGKNLNTNGLGSKGGVLTWQNAEEEEFEWEDMSPTLAGSSKRGQMVGPNRTGFGRGDWSSQERVPSVASNNAVSLSDRGLKRKMTGFQNEASDIPVSRYSQEPLNLSHEQQWAPQHHYNPRGQRPPLIDTYPIPNPQHHLSSAPRLNLSSPGIMNPELSIPTSKPAWRPSIPFQKHVRSPFDMLNPSNSVNDNTSFLHNQPFDGSETQLLPKLRNQQFQTQIEVRPPALGFNPSHLTARPMIRGYTPQRFDSNHSMNPVPGMQSSIPFHLHGVGLPPLPPGPPPLHQPLPSNTSIPPAGGALSGLFSSLMAQGLLSLTKPTPEQDSVGLEFDPDVLKTRHESAITALYTDLPRQCKTCGLRFKSQEEHSNHMDWHVTKNRVSKNRKQKPSQKWFANVSVWLSSAEALGTDPVPGFLIPSENVIEKKDDDDVAVPADEDQNACALCGEPFDDFYSDETEEWMYRGAVYMNGQSGSTVGMDRSQLGPIVHAKCRSESTVGPPDDSGSNGRGLMEEGMRHVG</sequence>
<proteinExistence type="predicted"/>
<dbReference type="GO" id="GO:0000993">
    <property type="term" value="F:RNA polymerase II complex binding"/>
    <property type="evidence" value="ECO:0000318"/>
    <property type="project" value="GO_Central"/>
</dbReference>
<dbReference type="GO" id="GO:0031124">
    <property type="term" value="P:mRNA 3'-end processing"/>
    <property type="evidence" value="ECO:0007669"/>
    <property type="project" value="InterPro"/>
</dbReference>
<organism evidence="4 5">
    <name type="scientific">Lactuca sativa</name>
    <name type="common">Garden lettuce</name>
    <dbReference type="NCBI Taxonomy" id="4236"/>
    <lineage>
        <taxon>Eukaryota</taxon>
        <taxon>Viridiplantae</taxon>
        <taxon>Streptophyta</taxon>
        <taxon>Embryophyta</taxon>
        <taxon>Tracheophyta</taxon>
        <taxon>Spermatophyta</taxon>
        <taxon>Magnoliopsida</taxon>
        <taxon>eudicotyledons</taxon>
        <taxon>Gunneridae</taxon>
        <taxon>Pentapetalae</taxon>
        <taxon>asterids</taxon>
        <taxon>campanulids</taxon>
        <taxon>Asterales</taxon>
        <taxon>Asteraceae</taxon>
        <taxon>Cichorioideae</taxon>
        <taxon>Cichorieae</taxon>
        <taxon>Lactucinae</taxon>
        <taxon>Lactuca</taxon>
    </lineage>
</organism>
<dbReference type="AlphaFoldDB" id="A0A9R1X4B4"/>
<protein>
    <recommendedName>
        <fullName evidence="3">CID domain-containing protein</fullName>
    </recommendedName>
</protein>
<feature type="compositionally biased region" description="Basic and acidic residues" evidence="2">
    <location>
        <begin position="874"/>
        <end position="883"/>
    </location>
</feature>
<feature type="region of interest" description="Disordered" evidence="2">
    <location>
        <begin position="229"/>
        <end position="253"/>
    </location>
</feature>
<dbReference type="FunFam" id="1.25.40.90:FF:000023">
    <property type="entry name" value="polyadenylation and cleavage factor homolog 4"/>
    <property type="match status" value="1"/>
</dbReference>